<keyword evidence="2" id="KW-1185">Reference proteome</keyword>
<dbReference type="EMBL" id="FCNP01000027">
    <property type="protein sequence ID" value="CVI57269.1"/>
    <property type="molecule type" value="Genomic_DNA"/>
</dbReference>
<sequence length="114" mass="12165">MWVGITFCASVRHMPSSVFFALFLHAGQIPFLRTSFRSYAAAHAAAEGESLRAMWAFCASKSSDSFVTPPLEGAWQPCAPVAGDCGDGAGASEELWLKKGNGTLGYIAKIDFLT</sequence>
<proteinExistence type="predicted"/>
<dbReference type="AlphaFoldDB" id="A0A1S7TRP1"/>
<evidence type="ECO:0000313" key="2">
    <source>
        <dbReference type="Proteomes" id="UP000192140"/>
    </source>
</evidence>
<comment type="caution">
    <text evidence="1">The sequence shown here is derived from an EMBL/GenBank/DDBJ whole genome shotgun (WGS) entry which is preliminary data.</text>
</comment>
<protein>
    <submittedName>
        <fullName evidence="1">Uncharacterized protein</fullName>
    </submittedName>
</protein>
<evidence type="ECO:0000313" key="1">
    <source>
        <dbReference type="EMBL" id="CVI57269.1"/>
    </source>
</evidence>
<gene>
    <name evidence="1" type="ORF">AGR7A_Cc70002</name>
</gene>
<name>A0A1S7TRP1_9HYPH</name>
<dbReference type="Proteomes" id="UP000192140">
    <property type="component" value="Unassembled WGS sequence"/>
</dbReference>
<reference evidence="1" key="1">
    <citation type="submission" date="2016-01" db="EMBL/GenBank/DDBJ databases">
        <authorList>
            <person name="Regsiter A."/>
            <person name="william w."/>
        </authorList>
    </citation>
    <scope>NUCLEOTIDE SEQUENCE</scope>
    <source>
        <strain evidence="1">NCPPB 1641</strain>
    </source>
</reference>
<organism evidence="1 2">
    <name type="scientific">Agrobacterium deltaense NCPPB 1641</name>
    <dbReference type="NCBI Taxonomy" id="1183425"/>
    <lineage>
        <taxon>Bacteria</taxon>
        <taxon>Pseudomonadati</taxon>
        <taxon>Pseudomonadota</taxon>
        <taxon>Alphaproteobacteria</taxon>
        <taxon>Hyphomicrobiales</taxon>
        <taxon>Rhizobiaceae</taxon>
        <taxon>Rhizobium/Agrobacterium group</taxon>
        <taxon>Agrobacterium</taxon>
    </lineage>
</organism>
<accession>A0A1S7TRP1</accession>